<dbReference type="InterPro" id="IPR000873">
    <property type="entry name" value="AMP-dep_synth/lig_dom"/>
</dbReference>
<proteinExistence type="inferred from homology"/>
<evidence type="ECO:0000256" key="2">
    <source>
        <dbReference type="ARBA" id="ARBA00022598"/>
    </source>
</evidence>
<dbReference type="Pfam" id="PF00501">
    <property type="entry name" value="AMP-binding"/>
    <property type="match status" value="1"/>
</dbReference>
<dbReference type="PANTHER" id="PTHR24096">
    <property type="entry name" value="LONG-CHAIN-FATTY-ACID--COA LIGASE"/>
    <property type="match status" value="1"/>
</dbReference>
<feature type="transmembrane region" description="Helical" evidence="6">
    <location>
        <begin position="291"/>
        <end position="309"/>
    </location>
</feature>
<protein>
    <submittedName>
        <fullName evidence="8">Acyl-[ACP]--phospholipid O-acyltransferase</fullName>
    </submittedName>
</protein>
<feature type="domain" description="Major facilitator superfamily (MFS) profile" evidence="7">
    <location>
        <begin position="14"/>
        <end position="407"/>
    </location>
</feature>
<keyword evidence="9" id="KW-1185">Reference proteome</keyword>
<dbReference type="Pfam" id="PF13193">
    <property type="entry name" value="AMP-binding_C"/>
    <property type="match status" value="1"/>
</dbReference>
<dbReference type="Gene3D" id="3.30.300.30">
    <property type="match status" value="1"/>
</dbReference>
<feature type="transmembrane region" description="Helical" evidence="6">
    <location>
        <begin position="384"/>
        <end position="403"/>
    </location>
</feature>
<gene>
    <name evidence="8" type="ORF">Q8A70_06650</name>
</gene>
<dbReference type="SUPFAM" id="SSF103473">
    <property type="entry name" value="MFS general substrate transporter"/>
    <property type="match status" value="1"/>
</dbReference>
<accession>A0ABU0YHZ4</accession>
<dbReference type="InterPro" id="IPR011701">
    <property type="entry name" value="MFS"/>
</dbReference>
<dbReference type="SMART" id="SM00563">
    <property type="entry name" value="PlsC"/>
    <property type="match status" value="1"/>
</dbReference>
<organism evidence="8 9">
    <name type="scientific">Dongia sedimenti</name>
    <dbReference type="NCBI Taxonomy" id="3064282"/>
    <lineage>
        <taxon>Bacteria</taxon>
        <taxon>Pseudomonadati</taxon>
        <taxon>Pseudomonadota</taxon>
        <taxon>Alphaproteobacteria</taxon>
        <taxon>Rhodospirillales</taxon>
        <taxon>Dongiaceae</taxon>
        <taxon>Dongia</taxon>
    </lineage>
</organism>
<feature type="transmembrane region" description="Helical" evidence="6">
    <location>
        <begin position="357"/>
        <end position="378"/>
    </location>
</feature>
<dbReference type="Pfam" id="PF07690">
    <property type="entry name" value="MFS_1"/>
    <property type="match status" value="1"/>
</dbReference>
<dbReference type="SUPFAM" id="SSF69593">
    <property type="entry name" value="Glycerol-3-phosphate (1)-acyltransferase"/>
    <property type="match status" value="1"/>
</dbReference>
<feature type="transmembrane region" description="Helical" evidence="6">
    <location>
        <begin position="15"/>
        <end position="41"/>
    </location>
</feature>
<keyword evidence="4 6" id="KW-1133">Transmembrane helix</keyword>
<dbReference type="RefSeq" id="WP_379954737.1">
    <property type="nucleotide sequence ID" value="NZ_JAUYVI010000002.1"/>
</dbReference>
<dbReference type="PROSITE" id="PS50850">
    <property type="entry name" value="MFS"/>
    <property type="match status" value="1"/>
</dbReference>
<dbReference type="CDD" id="cd07989">
    <property type="entry name" value="LPLAT_AGPAT-like"/>
    <property type="match status" value="1"/>
</dbReference>
<dbReference type="SUPFAM" id="SSF56801">
    <property type="entry name" value="Acetyl-CoA synthetase-like"/>
    <property type="match status" value="1"/>
</dbReference>
<evidence type="ECO:0000313" key="9">
    <source>
        <dbReference type="Proteomes" id="UP001230156"/>
    </source>
</evidence>
<feature type="transmembrane region" description="Helical" evidence="6">
    <location>
        <begin position="53"/>
        <end position="71"/>
    </location>
</feature>
<dbReference type="EMBL" id="JAUYVI010000002">
    <property type="protein sequence ID" value="MDQ7247337.1"/>
    <property type="molecule type" value="Genomic_DNA"/>
</dbReference>
<dbReference type="InterPro" id="IPR045851">
    <property type="entry name" value="AMP-bd_C_sf"/>
</dbReference>
<feature type="transmembrane region" description="Helical" evidence="6">
    <location>
        <begin position="91"/>
        <end position="117"/>
    </location>
</feature>
<dbReference type="Pfam" id="PF01553">
    <property type="entry name" value="Acyltransferase"/>
    <property type="match status" value="1"/>
</dbReference>
<keyword evidence="2" id="KW-0436">Ligase</keyword>
<keyword evidence="3 6" id="KW-0812">Transmembrane</keyword>
<comment type="similarity">
    <text evidence="1">Belongs to the ATP-dependent AMP-binding enzyme family.</text>
</comment>
<dbReference type="PROSITE" id="PS00455">
    <property type="entry name" value="AMP_BINDING"/>
    <property type="match status" value="1"/>
</dbReference>
<evidence type="ECO:0000256" key="4">
    <source>
        <dbReference type="ARBA" id="ARBA00022989"/>
    </source>
</evidence>
<feature type="transmembrane region" description="Helical" evidence="6">
    <location>
        <begin position="175"/>
        <end position="194"/>
    </location>
</feature>
<evidence type="ECO:0000256" key="1">
    <source>
        <dbReference type="ARBA" id="ARBA00006432"/>
    </source>
</evidence>
<dbReference type="InterPro" id="IPR025110">
    <property type="entry name" value="AMP-bd_C"/>
</dbReference>
<dbReference type="NCBIfam" id="NF006386">
    <property type="entry name" value="PRK08633.1"/>
    <property type="match status" value="1"/>
</dbReference>
<dbReference type="PANTHER" id="PTHR24096:SF149">
    <property type="entry name" value="AMP-BINDING DOMAIN-CONTAINING PROTEIN-RELATED"/>
    <property type="match status" value="1"/>
</dbReference>
<evidence type="ECO:0000256" key="6">
    <source>
        <dbReference type="SAM" id="Phobius"/>
    </source>
</evidence>
<keyword evidence="5 6" id="KW-0472">Membrane</keyword>
<dbReference type="CDD" id="cd06173">
    <property type="entry name" value="MFS_MefA_like"/>
    <property type="match status" value="1"/>
</dbReference>
<feature type="transmembrane region" description="Helical" evidence="6">
    <location>
        <begin position="264"/>
        <end position="284"/>
    </location>
</feature>
<evidence type="ECO:0000256" key="3">
    <source>
        <dbReference type="ARBA" id="ARBA00022692"/>
    </source>
</evidence>
<name>A0ABU0YHZ4_9PROT</name>
<dbReference type="InterPro" id="IPR036259">
    <property type="entry name" value="MFS_trans_sf"/>
</dbReference>
<dbReference type="Gene3D" id="3.40.50.12780">
    <property type="entry name" value="N-terminal domain of ligase-like"/>
    <property type="match status" value="1"/>
</dbReference>
<evidence type="ECO:0000259" key="7">
    <source>
        <dbReference type="PROSITE" id="PS50850"/>
    </source>
</evidence>
<feature type="transmembrane region" description="Helical" evidence="6">
    <location>
        <begin position="151"/>
        <end position="169"/>
    </location>
</feature>
<sequence>MNDRSYLQLIRDRGFGWMLVTQFLGALNDNVYRFIVTFYIIAQRPDEAELYTAYIAALFVLPYLMFSGYAGQLADNFSKRRVLIASKSVEILAMVIGLAAFLIGSIPLMLAVMFLMATHSAFFSPAKYSCLPELLPVQDLSRGNALIEMSTFLAIIIGTAGGGALFQFFGTHPWSLGGVTIGIAVVGTLASFGIGRTPLPRHRKPFRLNPLTDSIVAIREVKRNRRLWLTVLGICWFWFLGSLLQISMPVYGKHVLDISESATSWLWVSVAIGIAIGSVAAGRLSGHKVELGLVPIGSVGIGITALFLVTAHSFWGAVACLSLLGFFAGFYSVPLNAMLQQKSDADSRGRVIAANNVLNFLAILLAAGVSAVLGGYAGLRPDQIIFLSGLATFCVTVYLLILLPDFMIRFSLWLITHTIYRIKIVNPDNVPLNGPALLVCNHLSFVDGLLVGASIQRFVRFMVYAPFFKLPLLGWLFKKMRAIPTGGGREAIAAVRRAREELQAGHCVCIFAEGAISRTGNMLPFKRGFEKIVQDLDVPVIPVHLDQVWGSIFSFKDGKFFWKWPKRFFYPVTITFGAPLPATTRAGELRTRLLELGAEAFDHRRTTRDLVPVRVIRTAKRCWFRFCMADSLGRELTFGAMLTASLMLAKWFRRARPEEERIGVLLPASVGGALVNNGLMLAGKTPINLNFTIGVETMDAAIAKSGIRTIVASKAFLAKAKLEARPGTIFVEDMLGGFGKAERALTYMKAMLLPTGLLCRLTVPKGDPFKDLATIMFSSGSTGEPKGVMLSHHNVISNLEAIGQILGATPEDRVMGVLPFFHAFGFTGTLFMPLVLGLGAVYHPNPLDAKSIGGLIRKYKATLLISTPTFCQAYHRVCAPEDLASLRHVVVGAERLRPEFAEQFKEKFGIQLLEGYGATEMGPVVATNVPDVLEGPDRQIGTKPGTVGHPIPGVAAKVVDAETGAPRKEGEEGLLLLKGPGRMVGYLADPDRTLQVLRDEWYVTGDIAIIDEDGFIKITDRLSRFSKVGGEMVPHLKIEEAMLRIPGIGAAAVVAVPDADRGERLFGLYVADETMESQLVWQGLSDSGLPKLWIPKARDLRRIDELPTLGTGKIDIRRLRQTALDLAAEG</sequence>
<feature type="transmembrane region" description="Helical" evidence="6">
    <location>
        <begin position="227"/>
        <end position="252"/>
    </location>
</feature>
<dbReference type="InterPro" id="IPR020845">
    <property type="entry name" value="AMP-binding_CS"/>
</dbReference>
<dbReference type="InterPro" id="IPR002123">
    <property type="entry name" value="Plipid/glycerol_acylTrfase"/>
</dbReference>
<feature type="transmembrane region" description="Helical" evidence="6">
    <location>
        <begin position="315"/>
        <end position="337"/>
    </location>
</feature>
<dbReference type="Gene3D" id="1.20.1250.20">
    <property type="entry name" value="MFS general substrate transporter like domains"/>
    <property type="match status" value="1"/>
</dbReference>
<evidence type="ECO:0000256" key="5">
    <source>
        <dbReference type="ARBA" id="ARBA00023136"/>
    </source>
</evidence>
<dbReference type="InterPro" id="IPR020846">
    <property type="entry name" value="MFS_dom"/>
</dbReference>
<reference evidence="9" key="1">
    <citation type="submission" date="2023-08" db="EMBL/GenBank/DDBJ databases">
        <title>Rhodospirillaceae gen. nov., a novel taxon isolated from the Yangtze River Yuezi River estuary sludge.</title>
        <authorList>
            <person name="Ruan L."/>
        </authorList>
    </citation>
    <scope>NUCLEOTIDE SEQUENCE [LARGE SCALE GENOMIC DNA]</scope>
    <source>
        <strain evidence="9">R-7</strain>
    </source>
</reference>
<dbReference type="Proteomes" id="UP001230156">
    <property type="component" value="Unassembled WGS sequence"/>
</dbReference>
<dbReference type="InterPro" id="IPR042099">
    <property type="entry name" value="ANL_N_sf"/>
</dbReference>
<evidence type="ECO:0000313" key="8">
    <source>
        <dbReference type="EMBL" id="MDQ7247337.1"/>
    </source>
</evidence>
<comment type="caution">
    <text evidence="8">The sequence shown here is derived from an EMBL/GenBank/DDBJ whole genome shotgun (WGS) entry which is preliminary data.</text>
</comment>